<dbReference type="STRING" id="89524.SAMN05444370_11096"/>
<organism evidence="2 3">
    <name type="scientific">Rubrimonas cliftonensis</name>
    <dbReference type="NCBI Taxonomy" id="89524"/>
    <lineage>
        <taxon>Bacteria</taxon>
        <taxon>Pseudomonadati</taxon>
        <taxon>Pseudomonadota</taxon>
        <taxon>Alphaproteobacteria</taxon>
        <taxon>Rhodobacterales</taxon>
        <taxon>Paracoccaceae</taxon>
        <taxon>Rubrimonas</taxon>
    </lineage>
</organism>
<dbReference type="EMBL" id="FNQM01000010">
    <property type="protein sequence ID" value="SEA73255.1"/>
    <property type="molecule type" value="Genomic_DNA"/>
</dbReference>
<keyword evidence="1" id="KW-0732">Signal</keyword>
<protein>
    <recommendedName>
        <fullName evidence="4">Pilus assembly protein CpaD</fullName>
    </recommendedName>
</protein>
<evidence type="ECO:0000313" key="3">
    <source>
        <dbReference type="Proteomes" id="UP000198703"/>
    </source>
</evidence>
<proteinExistence type="predicted"/>
<feature type="chain" id="PRO_5011696751" description="Pilus assembly protein CpaD" evidence="1">
    <location>
        <begin position="22"/>
        <end position="187"/>
    </location>
</feature>
<evidence type="ECO:0008006" key="4">
    <source>
        <dbReference type="Google" id="ProtNLM"/>
    </source>
</evidence>
<reference evidence="2 3" key="1">
    <citation type="submission" date="2016-10" db="EMBL/GenBank/DDBJ databases">
        <authorList>
            <person name="de Groot N.N."/>
        </authorList>
    </citation>
    <scope>NUCLEOTIDE SEQUENCE [LARGE SCALE GENOMIC DNA]</scope>
    <source>
        <strain evidence="2 3">DSM 15345</strain>
    </source>
</reference>
<evidence type="ECO:0000313" key="2">
    <source>
        <dbReference type="EMBL" id="SEA73255.1"/>
    </source>
</evidence>
<sequence length="187" mass="19265">MKDLQALSAAALCVACLAGCAATDVLGERITQVDVLSAYSPNTFGAFAASGPLVELQGPIPGGASPQEVAAALRMPGFWPDAPFTAVAQGEAPEMQRIVIGFGAATAANAMLVCDGRPASGGVADSLQANVVYCMGRRAASSAHLSRSDLATPADPAFGDAFARVFLQIAPRRDPERDDDCRIRLCL</sequence>
<keyword evidence="3" id="KW-1185">Reference proteome</keyword>
<gene>
    <name evidence="2" type="ORF">SAMN05444370_11096</name>
</gene>
<dbReference type="AlphaFoldDB" id="A0A1H4DKJ3"/>
<evidence type="ECO:0000256" key="1">
    <source>
        <dbReference type="SAM" id="SignalP"/>
    </source>
</evidence>
<accession>A0A1H4DKJ3</accession>
<name>A0A1H4DKJ3_9RHOB</name>
<feature type="signal peptide" evidence="1">
    <location>
        <begin position="1"/>
        <end position="21"/>
    </location>
</feature>
<dbReference type="Proteomes" id="UP000198703">
    <property type="component" value="Unassembled WGS sequence"/>
</dbReference>